<feature type="transmembrane region" description="Helical" evidence="7">
    <location>
        <begin position="397"/>
        <end position="419"/>
    </location>
</feature>
<reference evidence="9" key="1">
    <citation type="journal article" date="2014" name="Int. J. Syst. Evol. Microbiol.">
        <title>Complete genome sequence of Corynebacterium casei LMG S-19264T (=DSM 44701T), isolated from a smear-ripened cheese.</title>
        <authorList>
            <consortium name="US DOE Joint Genome Institute (JGI-PGF)"/>
            <person name="Walter F."/>
            <person name="Albersmeier A."/>
            <person name="Kalinowski J."/>
            <person name="Ruckert C."/>
        </authorList>
    </citation>
    <scope>NUCLEOTIDE SEQUENCE</scope>
    <source>
        <strain evidence="9">JCM 4346</strain>
    </source>
</reference>
<dbReference type="RefSeq" id="WP_189934100.1">
    <property type="nucleotide sequence ID" value="NZ_BMSX01000003.1"/>
</dbReference>
<feature type="transmembrane region" description="Helical" evidence="7">
    <location>
        <begin position="116"/>
        <end position="136"/>
    </location>
</feature>
<keyword evidence="6" id="KW-0046">Antibiotic resistance</keyword>
<feature type="transmembrane region" description="Helical" evidence="7">
    <location>
        <begin position="361"/>
        <end position="385"/>
    </location>
</feature>
<feature type="transmembrane region" description="Helical" evidence="7">
    <location>
        <begin position="425"/>
        <end position="446"/>
    </location>
</feature>
<dbReference type="Proteomes" id="UP000658320">
    <property type="component" value="Unassembled WGS sequence"/>
</dbReference>
<feature type="domain" description="Major facilitator superfamily (MFS) profile" evidence="8">
    <location>
        <begin position="23"/>
        <end position="451"/>
    </location>
</feature>
<dbReference type="PANTHER" id="PTHR42718:SF9">
    <property type="entry name" value="MAJOR FACILITATOR SUPERFAMILY MULTIDRUG TRANSPORTER MFSC"/>
    <property type="match status" value="1"/>
</dbReference>
<evidence type="ECO:0000256" key="3">
    <source>
        <dbReference type="ARBA" id="ARBA00022692"/>
    </source>
</evidence>
<dbReference type="GO" id="GO:0046677">
    <property type="term" value="P:response to antibiotic"/>
    <property type="evidence" value="ECO:0007669"/>
    <property type="project" value="UniProtKB-KW"/>
</dbReference>
<evidence type="ECO:0000313" key="10">
    <source>
        <dbReference type="Proteomes" id="UP000658320"/>
    </source>
</evidence>
<dbReference type="GO" id="GO:0022857">
    <property type="term" value="F:transmembrane transporter activity"/>
    <property type="evidence" value="ECO:0007669"/>
    <property type="project" value="InterPro"/>
</dbReference>
<dbReference type="Gene3D" id="1.20.1720.10">
    <property type="entry name" value="Multidrug resistance protein D"/>
    <property type="match status" value="1"/>
</dbReference>
<proteinExistence type="predicted"/>
<feature type="transmembrane region" description="Helical" evidence="7">
    <location>
        <begin position="176"/>
        <end position="194"/>
    </location>
</feature>
<evidence type="ECO:0000256" key="7">
    <source>
        <dbReference type="SAM" id="Phobius"/>
    </source>
</evidence>
<dbReference type="InterPro" id="IPR036259">
    <property type="entry name" value="MFS_trans_sf"/>
</dbReference>
<keyword evidence="2" id="KW-0813">Transport</keyword>
<evidence type="ECO:0000256" key="1">
    <source>
        <dbReference type="ARBA" id="ARBA00004651"/>
    </source>
</evidence>
<organism evidence="9 10">
    <name type="scientific">Streptomyces aurantiogriseus</name>
    <dbReference type="NCBI Taxonomy" id="66870"/>
    <lineage>
        <taxon>Bacteria</taxon>
        <taxon>Bacillati</taxon>
        <taxon>Actinomycetota</taxon>
        <taxon>Actinomycetes</taxon>
        <taxon>Kitasatosporales</taxon>
        <taxon>Streptomycetaceae</taxon>
        <taxon>Streptomyces</taxon>
    </lineage>
</organism>
<dbReference type="PANTHER" id="PTHR42718">
    <property type="entry name" value="MAJOR FACILITATOR SUPERFAMILY MULTIDRUG TRANSPORTER MFSC"/>
    <property type="match status" value="1"/>
</dbReference>
<dbReference type="PRINTS" id="PR01036">
    <property type="entry name" value="TCRTETB"/>
</dbReference>
<dbReference type="Pfam" id="PF07690">
    <property type="entry name" value="MFS_1"/>
    <property type="match status" value="1"/>
</dbReference>
<feature type="transmembrane region" description="Helical" evidence="7">
    <location>
        <begin position="60"/>
        <end position="78"/>
    </location>
</feature>
<keyword evidence="5 7" id="KW-0472">Membrane</keyword>
<accession>A0A918F5B7</accession>
<dbReference type="InterPro" id="IPR011701">
    <property type="entry name" value="MFS"/>
</dbReference>
<dbReference type="EMBL" id="BMSX01000003">
    <property type="protein sequence ID" value="GGR02719.1"/>
    <property type="molecule type" value="Genomic_DNA"/>
</dbReference>
<name>A0A918F5B7_9ACTN</name>
<keyword evidence="10" id="KW-1185">Reference proteome</keyword>
<evidence type="ECO:0000256" key="6">
    <source>
        <dbReference type="ARBA" id="ARBA00023251"/>
    </source>
</evidence>
<dbReference type="GO" id="GO:0005886">
    <property type="term" value="C:plasma membrane"/>
    <property type="evidence" value="ECO:0007669"/>
    <property type="project" value="UniProtKB-SubCell"/>
</dbReference>
<dbReference type="AlphaFoldDB" id="A0A918F5B7"/>
<dbReference type="Gene3D" id="1.20.1250.20">
    <property type="entry name" value="MFS general substrate transporter like domains"/>
    <property type="match status" value="1"/>
</dbReference>
<feature type="transmembrane region" description="Helical" evidence="7">
    <location>
        <begin position="206"/>
        <end position="226"/>
    </location>
</feature>
<comment type="caution">
    <text evidence="9">The sequence shown here is derived from an EMBL/GenBank/DDBJ whole genome shotgun (WGS) entry which is preliminary data.</text>
</comment>
<keyword evidence="3 7" id="KW-0812">Transmembrane</keyword>
<reference evidence="9" key="2">
    <citation type="submission" date="2020-09" db="EMBL/GenBank/DDBJ databases">
        <authorList>
            <person name="Sun Q."/>
            <person name="Ohkuma M."/>
        </authorList>
    </citation>
    <scope>NUCLEOTIDE SEQUENCE</scope>
    <source>
        <strain evidence="9">JCM 4346</strain>
    </source>
</reference>
<dbReference type="PROSITE" id="PS50850">
    <property type="entry name" value="MFS"/>
    <property type="match status" value="1"/>
</dbReference>
<protein>
    <submittedName>
        <fullName evidence="9">MFS transporter</fullName>
    </submittedName>
</protein>
<sequence>MTTENPTAQALPAAPPGPALGARSTGLRLGALFGPAIFGVTAAGVALPDVARDLEASPSAAAWVLTAHALALGIGTALAGRVADSRGIRFILFAGGLVLAAGAVVCLVAQDIGTLVAGRFLLAAGSGAMSSAALALAASSAPDHRPRILAIFGATMSVFSAGATLAGGVVTEWLTWRLTVILPVLSLLALPLVLRQAAARPGSGRSIDLWGALLLTVTAASFLILIQSSALSLSAVAVTVTAVLLVLAGAGLVARTLRKPESFVPRAIAGDSVFVRAAITGVGVYAGLFGTMYAVPQLLVREHGWSVLSIGLWLLPGAVIGAVLSRYASTMGGPAGVLLTVTAFVCAVLLALVSFTDGGPALIIAGASLGFAAFAVTQVVATGLLSARIAPQQRGGAVALLNLTFFVGGGVGSAVAGALAKSMDLTDVIGVVAAFPLLGTVFALTLPRPAAAPGAGGPQKGGPRGAAR</sequence>
<evidence type="ECO:0000259" key="8">
    <source>
        <dbReference type="PROSITE" id="PS50850"/>
    </source>
</evidence>
<feature type="transmembrane region" description="Helical" evidence="7">
    <location>
        <begin position="273"/>
        <end position="293"/>
    </location>
</feature>
<feature type="transmembrane region" description="Helical" evidence="7">
    <location>
        <begin position="29"/>
        <end position="48"/>
    </location>
</feature>
<evidence type="ECO:0000256" key="4">
    <source>
        <dbReference type="ARBA" id="ARBA00022989"/>
    </source>
</evidence>
<feature type="transmembrane region" description="Helical" evidence="7">
    <location>
        <begin position="148"/>
        <end position="170"/>
    </location>
</feature>
<dbReference type="InterPro" id="IPR020846">
    <property type="entry name" value="MFS_dom"/>
</dbReference>
<gene>
    <name evidence="9" type="ORF">GCM10010251_18170</name>
</gene>
<feature type="transmembrane region" description="Helical" evidence="7">
    <location>
        <begin position="90"/>
        <end position="110"/>
    </location>
</feature>
<feature type="transmembrane region" description="Helical" evidence="7">
    <location>
        <begin position="232"/>
        <end position="253"/>
    </location>
</feature>
<feature type="transmembrane region" description="Helical" evidence="7">
    <location>
        <begin position="305"/>
        <end position="324"/>
    </location>
</feature>
<evidence type="ECO:0000256" key="5">
    <source>
        <dbReference type="ARBA" id="ARBA00023136"/>
    </source>
</evidence>
<evidence type="ECO:0000313" key="9">
    <source>
        <dbReference type="EMBL" id="GGR02719.1"/>
    </source>
</evidence>
<comment type="subcellular location">
    <subcellularLocation>
        <location evidence="1">Cell membrane</location>
        <topology evidence="1">Multi-pass membrane protein</topology>
    </subcellularLocation>
</comment>
<dbReference type="SUPFAM" id="SSF103473">
    <property type="entry name" value="MFS general substrate transporter"/>
    <property type="match status" value="1"/>
</dbReference>
<keyword evidence="4 7" id="KW-1133">Transmembrane helix</keyword>
<evidence type="ECO:0000256" key="2">
    <source>
        <dbReference type="ARBA" id="ARBA00022448"/>
    </source>
</evidence>
<feature type="transmembrane region" description="Helical" evidence="7">
    <location>
        <begin position="336"/>
        <end position="355"/>
    </location>
</feature>